<evidence type="ECO:0000313" key="2">
    <source>
        <dbReference type="EMBL" id="MPN58025.1"/>
    </source>
</evidence>
<name>A0A645J2U2_9ZZZZ</name>
<organism evidence="2">
    <name type="scientific">bioreactor metagenome</name>
    <dbReference type="NCBI Taxonomy" id="1076179"/>
    <lineage>
        <taxon>unclassified sequences</taxon>
        <taxon>metagenomes</taxon>
        <taxon>ecological metagenomes</taxon>
    </lineage>
</organism>
<feature type="compositionally biased region" description="Low complexity" evidence="1">
    <location>
        <begin position="46"/>
        <end position="63"/>
    </location>
</feature>
<proteinExistence type="predicted"/>
<feature type="region of interest" description="Disordered" evidence="1">
    <location>
        <begin position="1"/>
        <end position="73"/>
    </location>
</feature>
<dbReference type="EMBL" id="VSSQ01130286">
    <property type="protein sequence ID" value="MPN58025.1"/>
    <property type="molecule type" value="Genomic_DNA"/>
</dbReference>
<dbReference type="AlphaFoldDB" id="A0A645J2U2"/>
<accession>A0A645J2U2</accession>
<evidence type="ECO:0000256" key="1">
    <source>
        <dbReference type="SAM" id="MobiDB-lite"/>
    </source>
</evidence>
<protein>
    <submittedName>
        <fullName evidence="2">Uncharacterized protein</fullName>
    </submittedName>
</protein>
<reference evidence="2" key="1">
    <citation type="submission" date="2019-08" db="EMBL/GenBank/DDBJ databases">
        <authorList>
            <person name="Kucharzyk K."/>
            <person name="Murdoch R.W."/>
            <person name="Higgins S."/>
            <person name="Loffler F."/>
        </authorList>
    </citation>
    <scope>NUCLEOTIDE SEQUENCE</scope>
</reference>
<feature type="compositionally biased region" description="Polar residues" evidence="1">
    <location>
        <begin position="20"/>
        <end position="29"/>
    </location>
</feature>
<gene>
    <name evidence="2" type="ORF">SDC9_205722</name>
</gene>
<comment type="caution">
    <text evidence="2">The sequence shown here is derived from an EMBL/GenBank/DDBJ whole genome shotgun (WGS) entry which is preliminary data.</text>
</comment>
<sequence length="113" mass="12261">MANAVLKGARPNDPLKIRNSPMNPFNPGNPSEEKIAKPIRPVNTGRFSRSPPKTPRSRTPPVRCSREPTSQNKEAAVKPWLNICSIAPVSAAVLSAAEPEPTAVNAAKRQYPR</sequence>